<evidence type="ECO:0000313" key="4">
    <source>
        <dbReference type="Proteomes" id="UP000030746"/>
    </source>
</evidence>
<dbReference type="EMBL" id="KB201262">
    <property type="protein sequence ID" value="ESO98295.1"/>
    <property type="molecule type" value="Genomic_DNA"/>
</dbReference>
<dbReference type="SUPFAM" id="SSF52200">
    <property type="entry name" value="Toll/Interleukin receptor TIR domain"/>
    <property type="match status" value="1"/>
</dbReference>
<dbReference type="PROSITE" id="PS50104">
    <property type="entry name" value="TIR"/>
    <property type="match status" value="1"/>
</dbReference>
<feature type="compositionally biased region" description="Polar residues" evidence="1">
    <location>
        <begin position="339"/>
        <end position="353"/>
    </location>
</feature>
<feature type="domain" description="TIR" evidence="2">
    <location>
        <begin position="18"/>
        <end position="163"/>
    </location>
</feature>
<dbReference type="GO" id="GO:0007165">
    <property type="term" value="P:signal transduction"/>
    <property type="evidence" value="ECO:0007669"/>
    <property type="project" value="InterPro"/>
</dbReference>
<proteinExistence type="predicted"/>
<dbReference type="CTD" id="20248567"/>
<dbReference type="InterPro" id="IPR035897">
    <property type="entry name" value="Toll_tir_struct_dom_sf"/>
</dbReference>
<gene>
    <name evidence="3" type="ORF">LOTGIDRAFT_231377</name>
</gene>
<dbReference type="Pfam" id="PF13676">
    <property type="entry name" value="TIR_2"/>
    <property type="match status" value="1"/>
</dbReference>
<feature type="compositionally biased region" description="Basic and acidic residues" evidence="1">
    <location>
        <begin position="197"/>
        <end position="212"/>
    </location>
</feature>
<evidence type="ECO:0000259" key="2">
    <source>
        <dbReference type="PROSITE" id="PS50104"/>
    </source>
</evidence>
<dbReference type="Proteomes" id="UP000030746">
    <property type="component" value="Unassembled WGS sequence"/>
</dbReference>
<protein>
    <recommendedName>
        <fullName evidence="2">TIR domain-containing protein</fullName>
    </recommendedName>
</protein>
<dbReference type="SMART" id="SM00255">
    <property type="entry name" value="TIR"/>
    <property type="match status" value="1"/>
</dbReference>
<dbReference type="RefSeq" id="XP_009050998.1">
    <property type="nucleotide sequence ID" value="XM_009052750.1"/>
</dbReference>
<dbReference type="KEGG" id="lgi:LOTGIDRAFT_231377"/>
<feature type="region of interest" description="Disordered" evidence="1">
    <location>
        <begin position="285"/>
        <end position="379"/>
    </location>
</feature>
<sequence length="395" mass="44410">MAHCRSNSNFSKLLSDGKKYHYSILYNHFEGPSSKRQGDYLLAWDFLKDLNKRLRVKGYDKVMYHDIAIPGSNIFDNLFNMVNESQKIVVILTTEFLRSGWHKYSGQAAIKKLLDKNESQTRFIPIAINVDIVPDNLGFSHTLVIFHNDAADDDFWDKIYRAMGPKEVHFEQTSVEETSKPIQCGDKLPVEINIPHDSPEISHNSDVEEDGLKSMSIEDEDEDREPREDQENGRMSSESSAEQLPTGRNPSRDLVDDNSHVYSPMSNLGNFTECTVRDKGFQDSGISRETNLDQSKQSQVLKEGSSLTIEPNKEGTNATSESKPEGTNASSKPKAEYTIATNDPRTGGANANSEIIPEDTAFQSHTPLNSPTTNSPPRSLFKRIISLDWIFDGLE</sequence>
<evidence type="ECO:0000313" key="3">
    <source>
        <dbReference type="EMBL" id="ESO98295.1"/>
    </source>
</evidence>
<dbReference type="OrthoDB" id="6156515at2759"/>
<feature type="compositionally biased region" description="Low complexity" evidence="1">
    <location>
        <begin position="366"/>
        <end position="379"/>
    </location>
</feature>
<dbReference type="Gene3D" id="3.40.50.10140">
    <property type="entry name" value="Toll/interleukin-1 receptor homology (TIR) domain"/>
    <property type="match status" value="1"/>
</dbReference>
<feature type="compositionally biased region" description="Polar residues" evidence="1">
    <location>
        <begin position="285"/>
        <end position="331"/>
    </location>
</feature>
<evidence type="ECO:0000256" key="1">
    <source>
        <dbReference type="SAM" id="MobiDB-lite"/>
    </source>
</evidence>
<feature type="compositionally biased region" description="Basic and acidic residues" evidence="1">
    <location>
        <begin position="250"/>
        <end position="259"/>
    </location>
</feature>
<organism evidence="3 4">
    <name type="scientific">Lottia gigantea</name>
    <name type="common">Giant owl limpet</name>
    <dbReference type="NCBI Taxonomy" id="225164"/>
    <lineage>
        <taxon>Eukaryota</taxon>
        <taxon>Metazoa</taxon>
        <taxon>Spiralia</taxon>
        <taxon>Lophotrochozoa</taxon>
        <taxon>Mollusca</taxon>
        <taxon>Gastropoda</taxon>
        <taxon>Patellogastropoda</taxon>
        <taxon>Lottioidea</taxon>
        <taxon>Lottiidae</taxon>
        <taxon>Lottia</taxon>
    </lineage>
</organism>
<dbReference type="HOGENOM" id="CLU_698866_0_0_1"/>
<name>V4ATQ3_LOTGI</name>
<dbReference type="AlphaFoldDB" id="V4ATQ3"/>
<reference evidence="3 4" key="1">
    <citation type="journal article" date="2013" name="Nature">
        <title>Insights into bilaterian evolution from three spiralian genomes.</title>
        <authorList>
            <person name="Simakov O."/>
            <person name="Marletaz F."/>
            <person name="Cho S.J."/>
            <person name="Edsinger-Gonzales E."/>
            <person name="Havlak P."/>
            <person name="Hellsten U."/>
            <person name="Kuo D.H."/>
            <person name="Larsson T."/>
            <person name="Lv J."/>
            <person name="Arendt D."/>
            <person name="Savage R."/>
            <person name="Osoegawa K."/>
            <person name="de Jong P."/>
            <person name="Grimwood J."/>
            <person name="Chapman J.A."/>
            <person name="Shapiro H."/>
            <person name="Aerts A."/>
            <person name="Otillar R.P."/>
            <person name="Terry A.Y."/>
            <person name="Boore J.L."/>
            <person name="Grigoriev I.V."/>
            <person name="Lindberg D.R."/>
            <person name="Seaver E.C."/>
            <person name="Weisblat D.A."/>
            <person name="Putnam N.H."/>
            <person name="Rokhsar D.S."/>
        </authorList>
    </citation>
    <scope>NUCLEOTIDE SEQUENCE [LARGE SCALE GENOMIC DNA]</scope>
</reference>
<dbReference type="InterPro" id="IPR000157">
    <property type="entry name" value="TIR_dom"/>
</dbReference>
<feature type="region of interest" description="Disordered" evidence="1">
    <location>
        <begin position="171"/>
        <end position="261"/>
    </location>
</feature>
<dbReference type="GeneID" id="20248567"/>
<accession>V4ATQ3</accession>
<dbReference type="STRING" id="225164.V4ATQ3"/>
<keyword evidence="4" id="KW-1185">Reference proteome</keyword>
<feature type="compositionally biased region" description="Polar residues" evidence="1">
    <location>
        <begin position="233"/>
        <end position="249"/>
    </location>
</feature>